<sequence>MRVVLHHDDPRALEAALRERGVPDEVETGATSEGPFVVIVIASGNRVADAAARWLRRHPLPEGFIVGCTRETRVDCQPEAWWPASLCDIVLADDETLLLDEIARRVDRLAEMESILDAEWLRERAVGASTIWRNTLRSVAEIGRFGDGACLLLGESGCGKELLARLVHDLDPVRRRGPFVVVDCTTLSPELSGSELFGHAKGAFTHAVSARDGAVAMADGGTLFLDEIGELEPRLQARLLRVIQERTYKRIGEDVWRKSDFRLTCATNRDLEGEVHAGRFRNDLYFRIARWTVRAPSLAERREDIPLLVTHFLAEQGDAAPQVMPEVMQRLVAADYQGNVRELRNVVLRLADRQRGFRVLSTGCLRDAFTADAPGASVNGWEQAFALAVEGALDAGLGLKHIGQIAETLAVELAERRAGSTSRAAELLRVTPRALQLRRQSRLPDGA</sequence>
<comment type="caution">
    <text evidence="4">The sequence shown here is derived from an EMBL/GenBank/DDBJ whole genome shotgun (WGS) entry which is preliminary data.</text>
</comment>
<evidence type="ECO:0000259" key="3">
    <source>
        <dbReference type="PROSITE" id="PS50045"/>
    </source>
</evidence>
<dbReference type="SMART" id="SM00382">
    <property type="entry name" value="AAA"/>
    <property type="match status" value="1"/>
</dbReference>
<evidence type="ECO:0000256" key="1">
    <source>
        <dbReference type="ARBA" id="ARBA00022741"/>
    </source>
</evidence>
<dbReference type="InterPro" id="IPR002078">
    <property type="entry name" value="Sigma_54_int"/>
</dbReference>
<dbReference type="Gene3D" id="3.40.50.300">
    <property type="entry name" value="P-loop containing nucleotide triphosphate hydrolases"/>
    <property type="match status" value="1"/>
</dbReference>
<dbReference type="AlphaFoldDB" id="A0A158CU03"/>
<dbReference type="FunFam" id="3.40.50.300:FF:000006">
    <property type="entry name" value="DNA-binding transcriptional regulator NtrC"/>
    <property type="match status" value="1"/>
</dbReference>
<dbReference type="OrthoDB" id="9761705at2"/>
<dbReference type="PANTHER" id="PTHR32071:SF13">
    <property type="entry name" value="RESPONSE REGULATOR HSFA"/>
    <property type="match status" value="1"/>
</dbReference>
<dbReference type="PANTHER" id="PTHR32071">
    <property type="entry name" value="TRANSCRIPTIONAL REGULATORY PROTEIN"/>
    <property type="match status" value="1"/>
</dbReference>
<dbReference type="Pfam" id="PF25601">
    <property type="entry name" value="AAA_lid_14"/>
    <property type="match status" value="1"/>
</dbReference>
<organism evidence="4 5">
    <name type="scientific">Caballeronia hypogeia</name>
    <dbReference type="NCBI Taxonomy" id="1777140"/>
    <lineage>
        <taxon>Bacteria</taxon>
        <taxon>Pseudomonadati</taxon>
        <taxon>Pseudomonadota</taxon>
        <taxon>Betaproteobacteria</taxon>
        <taxon>Burkholderiales</taxon>
        <taxon>Burkholderiaceae</taxon>
        <taxon>Caballeronia</taxon>
    </lineage>
</organism>
<dbReference type="InterPro" id="IPR003593">
    <property type="entry name" value="AAA+_ATPase"/>
</dbReference>
<name>A0A158CU03_9BURK</name>
<dbReference type="SUPFAM" id="SSF52540">
    <property type="entry name" value="P-loop containing nucleoside triphosphate hydrolases"/>
    <property type="match status" value="1"/>
</dbReference>
<keyword evidence="2" id="KW-0067">ATP-binding</keyword>
<dbReference type="InterPro" id="IPR027417">
    <property type="entry name" value="P-loop_NTPase"/>
</dbReference>
<keyword evidence="5" id="KW-1185">Reference proteome</keyword>
<feature type="domain" description="Sigma-54 factor interaction" evidence="3">
    <location>
        <begin position="125"/>
        <end position="352"/>
    </location>
</feature>
<dbReference type="GO" id="GO:0005524">
    <property type="term" value="F:ATP binding"/>
    <property type="evidence" value="ECO:0007669"/>
    <property type="project" value="UniProtKB-KW"/>
</dbReference>
<dbReference type="InterPro" id="IPR058031">
    <property type="entry name" value="AAA_lid_NorR"/>
</dbReference>
<dbReference type="RefSeq" id="WP_061171031.1">
    <property type="nucleotide sequence ID" value="NZ_FCOA02000028.1"/>
</dbReference>
<dbReference type="GO" id="GO:0006355">
    <property type="term" value="P:regulation of DNA-templated transcription"/>
    <property type="evidence" value="ECO:0007669"/>
    <property type="project" value="InterPro"/>
</dbReference>
<evidence type="ECO:0000313" key="5">
    <source>
        <dbReference type="Proteomes" id="UP000054851"/>
    </source>
</evidence>
<keyword evidence="1" id="KW-0547">Nucleotide-binding</keyword>
<dbReference type="Pfam" id="PF00158">
    <property type="entry name" value="Sigma54_activat"/>
    <property type="match status" value="1"/>
</dbReference>
<evidence type="ECO:0000256" key="2">
    <source>
        <dbReference type="ARBA" id="ARBA00022840"/>
    </source>
</evidence>
<reference evidence="4" key="1">
    <citation type="submission" date="2016-01" db="EMBL/GenBank/DDBJ databases">
        <authorList>
            <person name="Peeters C."/>
        </authorList>
    </citation>
    <scope>NUCLEOTIDE SEQUENCE</scope>
    <source>
        <strain evidence="4">LMG 29322</strain>
    </source>
</reference>
<proteinExistence type="predicted"/>
<dbReference type="InterPro" id="IPR025943">
    <property type="entry name" value="Sigma_54_int_dom_ATP-bd_2"/>
</dbReference>
<dbReference type="PROSITE" id="PS00676">
    <property type="entry name" value="SIGMA54_INTERACT_2"/>
    <property type="match status" value="1"/>
</dbReference>
<dbReference type="Proteomes" id="UP000054851">
    <property type="component" value="Unassembled WGS sequence"/>
</dbReference>
<accession>A0A158CU03</accession>
<protein>
    <submittedName>
        <fullName evidence="4">Transcriptional regulator NifA</fullName>
    </submittedName>
</protein>
<dbReference type="EMBL" id="FCOA02000028">
    <property type="protein sequence ID" value="SAK85863.1"/>
    <property type="molecule type" value="Genomic_DNA"/>
</dbReference>
<gene>
    <name evidence="4" type="ORF">AWB79_05989</name>
</gene>
<dbReference type="CDD" id="cd00009">
    <property type="entry name" value="AAA"/>
    <property type="match status" value="1"/>
</dbReference>
<dbReference type="Gene3D" id="1.10.8.60">
    <property type="match status" value="1"/>
</dbReference>
<dbReference type="STRING" id="1777140.AWB79_05989"/>
<evidence type="ECO:0000313" key="4">
    <source>
        <dbReference type="EMBL" id="SAK85863.1"/>
    </source>
</evidence>
<dbReference type="PROSITE" id="PS50045">
    <property type="entry name" value="SIGMA54_INTERACT_4"/>
    <property type="match status" value="1"/>
</dbReference>